<dbReference type="InterPro" id="IPR006249">
    <property type="entry name" value="Aconitase/IRP2"/>
</dbReference>
<dbReference type="Pfam" id="PF00330">
    <property type="entry name" value="Aconitase"/>
    <property type="match status" value="1"/>
</dbReference>
<dbReference type="GO" id="GO:0003994">
    <property type="term" value="F:aconitate hydratase activity"/>
    <property type="evidence" value="ECO:0007669"/>
    <property type="project" value="UniProtKB-EC"/>
</dbReference>
<evidence type="ECO:0000313" key="10">
    <source>
        <dbReference type="EMBL" id="VEB83997.1"/>
    </source>
</evidence>
<dbReference type="SUPFAM" id="SSF53732">
    <property type="entry name" value="Aconitase iron-sulfur domain"/>
    <property type="match status" value="1"/>
</dbReference>
<dbReference type="InterPro" id="IPR018136">
    <property type="entry name" value="Aconitase_4Fe-4S_BS"/>
</dbReference>
<evidence type="ECO:0000256" key="8">
    <source>
        <dbReference type="ARBA" id="ARBA00023501"/>
    </source>
</evidence>
<evidence type="ECO:0000313" key="11">
    <source>
        <dbReference type="Proteomes" id="UP000270272"/>
    </source>
</evidence>
<reference evidence="10 11" key="1">
    <citation type="submission" date="2018-12" db="EMBL/GenBank/DDBJ databases">
        <authorList>
            <consortium name="Pathogen Informatics"/>
        </authorList>
    </citation>
    <scope>NUCLEOTIDE SEQUENCE [LARGE SCALE GENOMIC DNA]</scope>
    <source>
        <strain evidence="10 11">NCTC11075</strain>
    </source>
</reference>
<dbReference type="InterPro" id="IPR015931">
    <property type="entry name" value="Acnase/IPM_dHydase_lsu_aba_1/3"/>
</dbReference>
<accession>A0A3S4M2H7</accession>
<dbReference type="PANTHER" id="PTHR11670">
    <property type="entry name" value="ACONITASE/IRON-RESPONSIVE ELEMENT FAMILY MEMBER"/>
    <property type="match status" value="1"/>
</dbReference>
<evidence type="ECO:0000256" key="4">
    <source>
        <dbReference type="ARBA" id="ARBA00022723"/>
    </source>
</evidence>
<evidence type="ECO:0000259" key="9">
    <source>
        <dbReference type="Pfam" id="PF00330"/>
    </source>
</evidence>
<dbReference type="AlphaFoldDB" id="A0A3S4M2H7"/>
<dbReference type="PROSITE" id="PS00450">
    <property type="entry name" value="ACONITASE_1"/>
    <property type="match status" value="1"/>
</dbReference>
<keyword evidence="6" id="KW-0411">Iron-sulfur</keyword>
<comment type="catalytic activity">
    <reaction evidence="8">
        <text>citrate = D-threo-isocitrate</text>
        <dbReference type="Rhea" id="RHEA:10336"/>
        <dbReference type="ChEBI" id="CHEBI:15562"/>
        <dbReference type="ChEBI" id="CHEBI:16947"/>
        <dbReference type="EC" id="4.2.1.3"/>
    </reaction>
</comment>
<sequence length="371" mass="40125">MQDFTGVPAVVDLAAMREAVKRLGGDTAKVNPLSPVDLVIDHSVTVDRFGDDDAFEENVRLEMERNHERYVFLKWGQQAFSRFSVVPPGTGICHQVNLEYLGKAVWSELQAGEWVAYPDTLVGTDSHTTMINGLGVLGWGVGGIEAEAAMLGQPVSMLIPDVVGFKLTGKLREGITATDLVLTVTQMLRKHGVVGKFVEFYGDGLDSLPLADRATIANMSPEYGATCGFFPIDGITLEYMRLSGRSEEQVELVETYAKAQGMWRNPGDEPVFTSSLELDMGDVEASLAGPKRPQDRVALADVPKAFAASTELELNTAQKDRQPIDYVMNGHQYQLPDGAVVIAAITSCTNTSNPSVLMAAGLLAKKAVTLD</sequence>
<dbReference type="Proteomes" id="UP000270272">
    <property type="component" value="Chromosome"/>
</dbReference>
<evidence type="ECO:0000256" key="1">
    <source>
        <dbReference type="ARBA" id="ARBA00001966"/>
    </source>
</evidence>
<name>A0A3S4M2H7_CITKO</name>
<organism evidence="10 11">
    <name type="scientific">Citrobacter koseri</name>
    <name type="common">Citrobacter diversus</name>
    <dbReference type="NCBI Taxonomy" id="545"/>
    <lineage>
        <taxon>Bacteria</taxon>
        <taxon>Pseudomonadati</taxon>
        <taxon>Pseudomonadota</taxon>
        <taxon>Gammaproteobacteria</taxon>
        <taxon>Enterobacterales</taxon>
        <taxon>Enterobacteriaceae</taxon>
        <taxon>Citrobacter</taxon>
    </lineage>
</organism>
<evidence type="ECO:0000256" key="5">
    <source>
        <dbReference type="ARBA" id="ARBA00023004"/>
    </source>
</evidence>
<feature type="domain" description="Aconitase/3-isopropylmalate dehydratase large subunit alpha/beta/alpha" evidence="9">
    <location>
        <begin position="1"/>
        <end position="368"/>
    </location>
</feature>
<dbReference type="PRINTS" id="PR00415">
    <property type="entry name" value="ACONITASE"/>
</dbReference>
<gene>
    <name evidence="10" type="primary">acnA_2</name>
    <name evidence="10" type="ORF">NCTC11075_00275</name>
</gene>
<dbReference type="EC" id="4.2.1.3" evidence="2"/>
<evidence type="ECO:0000256" key="3">
    <source>
        <dbReference type="ARBA" id="ARBA00022485"/>
    </source>
</evidence>
<keyword evidence="3" id="KW-0004">4Fe-4S</keyword>
<dbReference type="EMBL" id="LR134204">
    <property type="protein sequence ID" value="VEB83997.1"/>
    <property type="molecule type" value="Genomic_DNA"/>
</dbReference>
<evidence type="ECO:0000256" key="2">
    <source>
        <dbReference type="ARBA" id="ARBA00012926"/>
    </source>
</evidence>
<keyword evidence="5" id="KW-0408">Iron</keyword>
<dbReference type="Gene3D" id="3.30.499.10">
    <property type="entry name" value="Aconitase, domain 3"/>
    <property type="match status" value="2"/>
</dbReference>
<keyword evidence="4" id="KW-0479">Metal-binding</keyword>
<keyword evidence="7 10" id="KW-0456">Lyase</keyword>
<dbReference type="InterPro" id="IPR036008">
    <property type="entry name" value="Aconitase_4Fe-4S_dom"/>
</dbReference>
<protein>
    <recommendedName>
        <fullName evidence="2">aconitate hydratase</fullName>
        <ecNumber evidence="2">4.2.1.3</ecNumber>
    </recommendedName>
</protein>
<dbReference type="GO" id="GO:0046872">
    <property type="term" value="F:metal ion binding"/>
    <property type="evidence" value="ECO:0007669"/>
    <property type="project" value="UniProtKB-KW"/>
</dbReference>
<evidence type="ECO:0000256" key="7">
    <source>
        <dbReference type="ARBA" id="ARBA00023239"/>
    </source>
</evidence>
<comment type="cofactor">
    <cofactor evidence="1">
        <name>[4Fe-4S] cluster</name>
        <dbReference type="ChEBI" id="CHEBI:49883"/>
    </cofactor>
</comment>
<dbReference type="InterPro" id="IPR001030">
    <property type="entry name" value="Acoase/IPM_deHydtase_lsu_aba"/>
</dbReference>
<evidence type="ECO:0000256" key="6">
    <source>
        <dbReference type="ARBA" id="ARBA00023014"/>
    </source>
</evidence>
<proteinExistence type="predicted"/>
<dbReference type="GO" id="GO:0051539">
    <property type="term" value="F:4 iron, 4 sulfur cluster binding"/>
    <property type="evidence" value="ECO:0007669"/>
    <property type="project" value="UniProtKB-KW"/>
</dbReference>